<dbReference type="Proteomes" id="UP000289738">
    <property type="component" value="Chromosome B02"/>
</dbReference>
<comment type="caution">
    <text evidence="2">The sequence shown here is derived from an EMBL/GenBank/DDBJ whole genome shotgun (WGS) entry which is preliminary data.</text>
</comment>
<evidence type="ECO:0000313" key="2">
    <source>
        <dbReference type="EMBL" id="RYR25930.1"/>
    </source>
</evidence>
<dbReference type="AlphaFoldDB" id="A0A445AHQ9"/>
<protein>
    <submittedName>
        <fullName evidence="2">Uncharacterized protein</fullName>
    </submittedName>
</protein>
<accession>A0A445AHQ9</accession>
<dbReference type="EMBL" id="SDMP01000012">
    <property type="protein sequence ID" value="RYR25930.1"/>
    <property type="molecule type" value="Genomic_DNA"/>
</dbReference>
<evidence type="ECO:0000313" key="3">
    <source>
        <dbReference type="Proteomes" id="UP000289738"/>
    </source>
</evidence>
<keyword evidence="3" id="KW-1185">Reference proteome</keyword>
<organism evidence="2 3">
    <name type="scientific">Arachis hypogaea</name>
    <name type="common">Peanut</name>
    <dbReference type="NCBI Taxonomy" id="3818"/>
    <lineage>
        <taxon>Eukaryota</taxon>
        <taxon>Viridiplantae</taxon>
        <taxon>Streptophyta</taxon>
        <taxon>Embryophyta</taxon>
        <taxon>Tracheophyta</taxon>
        <taxon>Spermatophyta</taxon>
        <taxon>Magnoliopsida</taxon>
        <taxon>eudicotyledons</taxon>
        <taxon>Gunneridae</taxon>
        <taxon>Pentapetalae</taxon>
        <taxon>rosids</taxon>
        <taxon>fabids</taxon>
        <taxon>Fabales</taxon>
        <taxon>Fabaceae</taxon>
        <taxon>Papilionoideae</taxon>
        <taxon>50 kb inversion clade</taxon>
        <taxon>dalbergioids sensu lato</taxon>
        <taxon>Dalbergieae</taxon>
        <taxon>Pterocarpus clade</taxon>
        <taxon>Arachis</taxon>
    </lineage>
</organism>
<name>A0A445AHQ9_ARAHY</name>
<reference evidence="2 3" key="1">
    <citation type="submission" date="2019-01" db="EMBL/GenBank/DDBJ databases">
        <title>Sequencing of cultivated peanut Arachis hypogaea provides insights into genome evolution and oil improvement.</title>
        <authorList>
            <person name="Chen X."/>
        </authorList>
    </citation>
    <scope>NUCLEOTIDE SEQUENCE [LARGE SCALE GENOMIC DNA]</scope>
    <source>
        <strain evidence="3">cv. Fuhuasheng</strain>
        <tissue evidence="2">Leaves</tissue>
    </source>
</reference>
<evidence type="ECO:0000256" key="1">
    <source>
        <dbReference type="SAM" id="MobiDB-lite"/>
    </source>
</evidence>
<proteinExistence type="predicted"/>
<sequence>MVPIVIPLKGAMKRSLHQRARRDSNAPNFASPHPIPALSNVPSHYHTLDLDAYMRELHFQLGKRGLQPRRWCRVSGWSQIQMPRCSDAGEVRRVGGADTCLVPTMSQDHRQLDSSLICKVILSLIRSKPSVIIPVLQGAEESYNKVSKLLQALQSCFLRTICELRATPYYDGHLLIRDRIMFYKAIKAALNADDSGWQVP</sequence>
<gene>
    <name evidence="2" type="ORF">Ahy_B02g059974</name>
</gene>
<feature type="region of interest" description="Disordered" evidence="1">
    <location>
        <begin position="15"/>
        <end position="34"/>
    </location>
</feature>